<protein>
    <recommendedName>
        <fullName evidence="1">F-box domain-containing protein</fullName>
    </recommendedName>
</protein>
<sequence>MKRRGSKRTNKVIKENFCSSIESLPNELLTDIVARVASRSFKNFINVKLSCKVFDELANERYVYQKATLVDFPIAPWEKQTQEKISKVNSFMELCRECENTEALYRKGVLDYFKDDEAEVALEFLKRAENGGHVGACFGTKTTHWLQHQQRSRKNVWSSDTEDEDDGHADFHCNACSCDVEIAHIWQSDALDFTTYRSSAYLSPQASGENLLIGANFATAGAGYDDKPSILNHAIPLPKQMQYYKEYQSKLAKGCTQHIKCWN</sequence>
<dbReference type="PANTHER" id="PTHR33784:SF10">
    <property type="entry name" value="F-BOX PROTEIN"/>
    <property type="match status" value="1"/>
</dbReference>
<evidence type="ECO:0000313" key="2">
    <source>
        <dbReference type="EMBL" id="PHT65465.1"/>
    </source>
</evidence>
<dbReference type="AlphaFoldDB" id="A0A2G2Y6S8"/>
<name>A0A2G2Y6S8_CAPAN</name>
<gene>
    <name evidence="2" type="ORF">T459_29890</name>
</gene>
<dbReference type="InterPro" id="IPR001810">
    <property type="entry name" value="F-box_dom"/>
</dbReference>
<keyword evidence="3" id="KW-1185">Reference proteome</keyword>
<dbReference type="EMBL" id="AYRZ02000012">
    <property type="protein sequence ID" value="PHT65465.1"/>
    <property type="molecule type" value="Genomic_DNA"/>
</dbReference>
<dbReference type="PROSITE" id="PS50181">
    <property type="entry name" value="FBOX"/>
    <property type="match status" value="1"/>
</dbReference>
<evidence type="ECO:0000313" key="3">
    <source>
        <dbReference type="Proteomes" id="UP000222542"/>
    </source>
</evidence>
<evidence type="ECO:0000259" key="1">
    <source>
        <dbReference type="PROSITE" id="PS50181"/>
    </source>
</evidence>
<accession>A0A2G2Y6S8</accession>
<dbReference type="PANTHER" id="PTHR33784">
    <property type="entry name" value="OS05G0482100 PROTEIN"/>
    <property type="match status" value="1"/>
</dbReference>
<dbReference type="Pfam" id="PF23310">
    <property type="entry name" value="TPR_27"/>
    <property type="match status" value="1"/>
</dbReference>
<dbReference type="InterPro" id="IPR057136">
    <property type="entry name" value="At2g35280_TPR_dom"/>
</dbReference>
<dbReference type="Proteomes" id="UP000222542">
    <property type="component" value="Unassembled WGS sequence"/>
</dbReference>
<proteinExistence type="predicted"/>
<dbReference type="Gramene" id="PHT65465">
    <property type="protein sequence ID" value="PHT65465"/>
    <property type="gene ID" value="T459_29890"/>
</dbReference>
<comment type="caution">
    <text evidence="2">The sequence shown here is derived from an EMBL/GenBank/DDBJ whole genome shotgun (WGS) entry which is preliminary data.</text>
</comment>
<feature type="domain" description="F-box" evidence="1">
    <location>
        <begin position="18"/>
        <end position="67"/>
    </location>
</feature>
<dbReference type="STRING" id="4072.A0A2G2Y6S8"/>
<reference evidence="2 3" key="2">
    <citation type="journal article" date="2017" name="Genome Biol.">
        <title>New reference genome sequences of hot pepper reveal the massive evolution of plant disease-resistance genes by retroduplication.</title>
        <authorList>
            <person name="Kim S."/>
            <person name="Park J."/>
            <person name="Yeom S.I."/>
            <person name="Kim Y.M."/>
            <person name="Seo E."/>
            <person name="Kim K.T."/>
            <person name="Kim M.S."/>
            <person name="Lee J.M."/>
            <person name="Cheong K."/>
            <person name="Shin H.S."/>
            <person name="Kim S.B."/>
            <person name="Han K."/>
            <person name="Lee J."/>
            <person name="Park M."/>
            <person name="Lee H.A."/>
            <person name="Lee H.Y."/>
            <person name="Lee Y."/>
            <person name="Oh S."/>
            <person name="Lee J.H."/>
            <person name="Choi E."/>
            <person name="Choi E."/>
            <person name="Lee S.E."/>
            <person name="Jeon J."/>
            <person name="Kim H."/>
            <person name="Choi G."/>
            <person name="Song H."/>
            <person name="Lee J."/>
            <person name="Lee S.C."/>
            <person name="Kwon J.K."/>
            <person name="Lee H.Y."/>
            <person name="Koo N."/>
            <person name="Hong Y."/>
            <person name="Kim R.W."/>
            <person name="Kang W.H."/>
            <person name="Huh J.H."/>
            <person name="Kang B.C."/>
            <person name="Yang T.J."/>
            <person name="Lee Y.H."/>
            <person name="Bennetzen J.L."/>
            <person name="Choi D."/>
        </authorList>
    </citation>
    <scope>NUCLEOTIDE SEQUENCE [LARGE SCALE GENOMIC DNA]</scope>
    <source>
        <strain evidence="3">cv. CM334</strain>
    </source>
</reference>
<reference evidence="2 3" key="1">
    <citation type="journal article" date="2014" name="Nat. Genet.">
        <title>Genome sequence of the hot pepper provides insights into the evolution of pungency in Capsicum species.</title>
        <authorList>
            <person name="Kim S."/>
            <person name="Park M."/>
            <person name="Yeom S.I."/>
            <person name="Kim Y.M."/>
            <person name="Lee J.M."/>
            <person name="Lee H.A."/>
            <person name="Seo E."/>
            <person name="Choi J."/>
            <person name="Cheong K."/>
            <person name="Kim K.T."/>
            <person name="Jung K."/>
            <person name="Lee G.W."/>
            <person name="Oh S.K."/>
            <person name="Bae C."/>
            <person name="Kim S.B."/>
            <person name="Lee H.Y."/>
            <person name="Kim S.Y."/>
            <person name="Kim M.S."/>
            <person name="Kang B.C."/>
            <person name="Jo Y.D."/>
            <person name="Yang H.B."/>
            <person name="Jeong H.J."/>
            <person name="Kang W.H."/>
            <person name="Kwon J.K."/>
            <person name="Shin C."/>
            <person name="Lim J.Y."/>
            <person name="Park J.H."/>
            <person name="Huh J.H."/>
            <person name="Kim J.S."/>
            <person name="Kim B.D."/>
            <person name="Cohen O."/>
            <person name="Paran I."/>
            <person name="Suh M.C."/>
            <person name="Lee S.B."/>
            <person name="Kim Y.K."/>
            <person name="Shin Y."/>
            <person name="Noh S.J."/>
            <person name="Park J."/>
            <person name="Seo Y.S."/>
            <person name="Kwon S.Y."/>
            <person name="Kim H.A."/>
            <person name="Park J.M."/>
            <person name="Kim H.J."/>
            <person name="Choi S.B."/>
            <person name="Bosland P.W."/>
            <person name="Reeves G."/>
            <person name="Jo S.H."/>
            <person name="Lee B.W."/>
            <person name="Cho H.T."/>
            <person name="Choi H.S."/>
            <person name="Lee M.S."/>
            <person name="Yu Y."/>
            <person name="Do Choi Y."/>
            <person name="Park B.S."/>
            <person name="van Deynze A."/>
            <person name="Ashrafi H."/>
            <person name="Hill T."/>
            <person name="Kim W.T."/>
            <person name="Pai H.S."/>
            <person name="Ahn H.K."/>
            <person name="Yeam I."/>
            <person name="Giovannoni J.J."/>
            <person name="Rose J.K."/>
            <person name="Sorensen I."/>
            <person name="Lee S.J."/>
            <person name="Kim R.W."/>
            <person name="Choi I.Y."/>
            <person name="Choi B.S."/>
            <person name="Lim J.S."/>
            <person name="Lee Y.H."/>
            <person name="Choi D."/>
        </authorList>
    </citation>
    <scope>NUCLEOTIDE SEQUENCE [LARGE SCALE GENOMIC DNA]</scope>
    <source>
        <strain evidence="3">cv. CM334</strain>
    </source>
</reference>
<organism evidence="2 3">
    <name type="scientific">Capsicum annuum</name>
    <name type="common">Capsicum pepper</name>
    <dbReference type="NCBI Taxonomy" id="4072"/>
    <lineage>
        <taxon>Eukaryota</taxon>
        <taxon>Viridiplantae</taxon>
        <taxon>Streptophyta</taxon>
        <taxon>Embryophyta</taxon>
        <taxon>Tracheophyta</taxon>
        <taxon>Spermatophyta</taxon>
        <taxon>Magnoliopsida</taxon>
        <taxon>eudicotyledons</taxon>
        <taxon>Gunneridae</taxon>
        <taxon>Pentapetalae</taxon>
        <taxon>asterids</taxon>
        <taxon>lamiids</taxon>
        <taxon>Solanales</taxon>
        <taxon>Solanaceae</taxon>
        <taxon>Solanoideae</taxon>
        <taxon>Capsiceae</taxon>
        <taxon>Capsicum</taxon>
    </lineage>
</organism>
<dbReference type="InterPro" id="IPR040338">
    <property type="entry name" value="At1g67623-like"/>
</dbReference>